<organism evidence="1 2">
    <name type="scientific">Leucobacter chromiiresistens</name>
    <dbReference type="NCBI Taxonomy" id="1079994"/>
    <lineage>
        <taxon>Bacteria</taxon>
        <taxon>Bacillati</taxon>
        <taxon>Actinomycetota</taxon>
        <taxon>Actinomycetes</taxon>
        <taxon>Micrococcales</taxon>
        <taxon>Microbacteriaceae</taxon>
        <taxon>Leucobacter</taxon>
    </lineage>
</organism>
<name>A0A1H1BEQ4_9MICO</name>
<evidence type="ECO:0000313" key="1">
    <source>
        <dbReference type="EMBL" id="SDQ50331.1"/>
    </source>
</evidence>
<accession>A0A1H1BEQ4</accession>
<dbReference type="RefSeq" id="WP_010156365.1">
    <property type="nucleotide sequence ID" value="NZ_FNKB01000002.1"/>
</dbReference>
<dbReference type="Proteomes" id="UP000182690">
    <property type="component" value="Unassembled WGS sequence"/>
</dbReference>
<reference evidence="1 2" key="1">
    <citation type="submission" date="2016-10" db="EMBL/GenBank/DDBJ databases">
        <authorList>
            <person name="de Groot N.N."/>
        </authorList>
    </citation>
    <scope>NUCLEOTIDE SEQUENCE [LARGE SCALE GENOMIC DNA]</scope>
    <source>
        <strain evidence="1 2">DSM 22788</strain>
    </source>
</reference>
<dbReference type="EMBL" id="FNKB01000002">
    <property type="protein sequence ID" value="SDQ50331.1"/>
    <property type="molecule type" value="Genomic_DNA"/>
</dbReference>
<dbReference type="OrthoDB" id="4991578at2"/>
<sequence length="172" mass="18939">MLLVDWQTDQHSEGLRRAPREFEPSWASARRMLFAREFDENWSVRCISILETSIRLTGREPLVLLPDDVQLEEYDLAYDVRHGEAAIAALDALAEGRVGGSPDRFVLVDLAPVLIATAPRFLSALQRLLATELPHSVALAVVTSHPGELDASRFDWSSPLADAAAHVTAVVS</sequence>
<dbReference type="AlphaFoldDB" id="A0A1H1BEQ4"/>
<gene>
    <name evidence="1" type="ORF">SAMN04488565_2770</name>
</gene>
<proteinExistence type="predicted"/>
<evidence type="ECO:0000313" key="2">
    <source>
        <dbReference type="Proteomes" id="UP000182690"/>
    </source>
</evidence>
<protein>
    <submittedName>
        <fullName evidence="1">Uncharacterized protein</fullName>
    </submittedName>
</protein>